<dbReference type="EMBL" id="JYDL01000019">
    <property type="protein sequence ID" value="KRX24162.1"/>
    <property type="molecule type" value="Genomic_DNA"/>
</dbReference>
<evidence type="ECO:0000313" key="1">
    <source>
        <dbReference type="EMBL" id="KRX24162.1"/>
    </source>
</evidence>
<dbReference type="AlphaFoldDB" id="A0A0V0SBV0"/>
<accession>A0A0V0SBV0</accession>
<keyword evidence="2" id="KW-1185">Reference proteome</keyword>
<reference evidence="1 2" key="1">
    <citation type="submission" date="2015-01" db="EMBL/GenBank/DDBJ databases">
        <title>Evolution of Trichinella species and genotypes.</title>
        <authorList>
            <person name="Korhonen P.K."/>
            <person name="Edoardo P."/>
            <person name="Giuseppe L.R."/>
            <person name="Gasser R.B."/>
        </authorList>
    </citation>
    <scope>NUCLEOTIDE SEQUENCE [LARGE SCALE GENOMIC DNA]</scope>
    <source>
        <strain evidence="1">ISS37</strain>
    </source>
</reference>
<name>A0A0V0SBV0_9BILA</name>
<comment type="caution">
    <text evidence="1">The sequence shown here is derived from an EMBL/GenBank/DDBJ whole genome shotgun (WGS) entry which is preliminary data.</text>
</comment>
<dbReference type="Proteomes" id="UP000054630">
    <property type="component" value="Unassembled WGS sequence"/>
</dbReference>
<protein>
    <submittedName>
        <fullName evidence="1">Uncharacterized protein</fullName>
    </submittedName>
</protein>
<sequence length="59" mass="7023">MQGFLQFLGKYAFMKRATRFVSEKLIGSRKFHGKPTRKQPIWNSVDTDRRWFNFGIGKL</sequence>
<gene>
    <name evidence="1" type="ORF">T07_13863</name>
</gene>
<proteinExistence type="predicted"/>
<organism evidence="1 2">
    <name type="scientific">Trichinella nelsoni</name>
    <dbReference type="NCBI Taxonomy" id="6336"/>
    <lineage>
        <taxon>Eukaryota</taxon>
        <taxon>Metazoa</taxon>
        <taxon>Ecdysozoa</taxon>
        <taxon>Nematoda</taxon>
        <taxon>Enoplea</taxon>
        <taxon>Dorylaimia</taxon>
        <taxon>Trichinellida</taxon>
        <taxon>Trichinellidae</taxon>
        <taxon>Trichinella</taxon>
    </lineage>
</organism>
<dbReference type="OrthoDB" id="10379478at2759"/>
<evidence type="ECO:0000313" key="2">
    <source>
        <dbReference type="Proteomes" id="UP000054630"/>
    </source>
</evidence>